<protein>
    <submittedName>
        <fullName evidence="2">EVE domain protein</fullName>
    </submittedName>
</protein>
<dbReference type="PANTHER" id="PTHR14087">
    <property type="entry name" value="THYMOCYTE NUCLEAR PROTEIN 1"/>
    <property type="match status" value="1"/>
</dbReference>
<dbReference type="InterPro" id="IPR047197">
    <property type="entry name" value="THYN1-like_EVE"/>
</dbReference>
<accession>A0A0W0TU89</accession>
<organism evidence="2 3">
    <name type="scientific">Legionella geestiana</name>
    <dbReference type="NCBI Taxonomy" id="45065"/>
    <lineage>
        <taxon>Bacteria</taxon>
        <taxon>Pseudomonadati</taxon>
        <taxon>Pseudomonadota</taxon>
        <taxon>Gammaproteobacteria</taxon>
        <taxon>Legionellales</taxon>
        <taxon>Legionellaceae</taxon>
        <taxon>Legionella</taxon>
    </lineage>
</organism>
<dbReference type="Pfam" id="PF01878">
    <property type="entry name" value="EVE"/>
    <property type="match status" value="1"/>
</dbReference>
<evidence type="ECO:0000313" key="2">
    <source>
        <dbReference type="EMBL" id="KTC99000.1"/>
    </source>
</evidence>
<proteinExistence type="predicted"/>
<keyword evidence="1" id="KW-0597">Phosphoprotein</keyword>
<reference evidence="2 3" key="1">
    <citation type="submission" date="2015-11" db="EMBL/GenBank/DDBJ databases">
        <title>Genomic analysis of 38 Legionella species identifies large and diverse effector repertoires.</title>
        <authorList>
            <person name="Burstein D."/>
            <person name="Amaro F."/>
            <person name="Zusman T."/>
            <person name="Lifshitz Z."/>
            <person name="Cohen O."/>
            <person name="Gilbert J.A."/>
            <person name="Pupko T."/>
            <person name="Shuman H.A."/>
            <person name="Segal G."/>
        </authorList>
    </citation>
    <scope>NUCLEOTIDE SEQUENCE [LARGE SCALE GENOMIC DNA]</scope>
    <source>
        <strain evidence="2 3">ATCC 49504</strain>
    </source>
</reference>
<dbReference type="Proteomes" id="UP000054785">
    <property type="component" value="Unassembled WGS sequence"/>
</dbReference>
<dbReference type="OrthoDB" id="9791347at2"/>
<evidence type="ECO:0000313" key="3">
    <source>
        <dbReference type="Proteomes" id="UP000054785"/>
    </source>
</evidence>
<dbReference type="PANTHER" id="PTHR14087:SF7">
    <property type="entry name" value="THYMOCYTE NUCLEAR PROTEIN 1"/>
    <property type="match status" value="1"/>
</dbReference>
<dbReference type="InterPro" id="IPR052181">
    <property type="entry name" value="5hmC_binding"/>
</dbReference>
<dbReference type="Gene3D" id="3.10.590.10">
    <property type="entry name" value="ph1033 like domains"/>
    <property type="match status" value="1"/>
</dbReference>
<dbReference type="RefSeq" id="WP_028385983.1">
    <property type="nucleotide sequence ID" value="NZ_CAAAHN010000011.1"/>
</dbReference>
<dbReference type="FunFam" id="3.10.590.10:FF:000003">
    <property type="entry name" value="Thymocyte nuclear protein 1"/>
    <property type="match status" value="1"/>
</dbReference>
<name>A0A0W0TU89_9GAMM</name>
<gene>
    <name evidence="2" type="ORF">Lgee_1266</name>
</gene>
<dbReference type="EMBL" id="LNYC01000051">
    <property type="protein sequence ID" value="KTC99000.1"/>
    <property type="molecule type" value="Genomic_DNA"/>
</dbReference>
<keyword evidence="3" id="KW-1185">Reference proteome</keyword>
<evidence type="ECO:0000256" key="1">
    <source>
        <dbReference type="ARBA" id="ARBA00022553"/>
    </source>
</evidence>
<dbReference type="STRING" id="45065.Lgee_1266"/>
<dbReference type="PATRIC" id="fig|45065.4.peg.1365"/>
<comment type="caution">
    <text evidence="2">The sequence shown here is derived from an EMBL/GenBank/DDBJ whole genome shotgun (WGS) entry which is preliminary data.</text>
</comment>
<dbReference type="CDD" id="cd21133">
    <property type="entry name" value="EVE"/>
    <property type="match status" value="1"/>
</dbReference>
<dbReference type="AlphaFoldDB" id="A0A0W0TU89"/>
<dbReference type="InterPro" id="IPR015947">
    <property type="entry name" value="PUA-like_sf"/>
</dbReference>
<sequence length="157" mass="18061">MTRYWLMKSEPDCFSIDDLKNAPNQTSPWDGVRNYQARNFMRDAMRPGDGILFYHSNCTPPGIVGRAEVTSEAYPDYTAFDPTSEHPDPASTPDKPRWFMVDIQFREKFGQIISLDALRQYPELQNMAVVRKGNRLSVSPVSDAEWHFITTVLAKHF</sequence>
<dbReference type="InterPro" id="IPR002740">
    <property type="entry name" value="EVE_domain"/>
</dbReference>
<dbReference type="SUPFAM" id="SSF88697">
    <property type="entry name" value="PUA domain-like"/>
    <property type="match status" value="1"/>
</dbReference>